<proteinExistence type="predicted"/>
<evidence type="ECO:0000313" key="1">
    <source>
        <dbReference type="EMBL" id="KAK6626188.1"/>
    </source>
</evidence>
<name>A0AAN8P1F3_POLSC</name>
<protein>
    <submittedName>
        <fullName evidence="1">Uncharacterized protein</fullName>
    </submittedName>
</protein>
<organism evidence="1 2">
    <name type="scientific">Polyplax serrata</name>
    <name type="common">Common mouse louse</name>
    <dbReference type="NCBI Taxonomy" id="468196"/>
    <lineage>
        <taxon>Eukaryota</taxon>
        <taxon>Metazoa</taxon>
        <taxon>Ecdysozoa</taxon>
        <taxon>Arthropoda</taxon>
        <taxon>Hexapoda</taxon>
        <taxon>Insecta</taxon>
        <taxon>Pterygota</taxon>
        <taxon>Neoptera</taxon>
        <taxon>Paraneoptera</taxon>
        <taxon>Psocodea</taxon>
        <taxon>Troctomorpha</taxon>
        <taxon>Phthiraptera</taxon>
        <taxon>Anoplura</taxon>
        <taxon>Polyplacidae</taxon>
        <taxon>Polyplax</taxon>
    </lineage>
</organism>
<evidence type="ECO:0000313" key="2">
    <source>
        <dbReference type="Proteomes" id="UP001372834"/>
    </source>
</evidence>
<comment type="caution">
    <text evidence="1">The sequence shown here is derived from an EMBL/GenBank/DDBJ whole genome shotgun (WGS) entry which is preliminary data.</text>
</comment>
<sequence>MRVGEVVADMWAFEKSRRTCGKGQNGGWPEEGIKMLIKAGVRVHETEDFIGPFHRRTKGLKFKMADEKAADTWAEQAEKNRPIMWCLSF</sequence>
<dbReference type="Proteomes" id="UP001372834">
    <property type="component" value="Unassembled WGS sequence"/>
</dbReference>
<reference evidence="1 2" key="1">
    <citation type="submission" date="2023-10" db="EMBL/GenBank/DDBJ databases">
        <title>Genomes of two closely related lineages of the louse Polyplax serrata with different host specificities.</title>
        <authorList>
            <person name="Martinu J."/>
            <person name="Tarabai H."/>
            <person name="Stefka J."/>
            <person name="Hypsa V."/>
        </authorList>
    </citation>
    <scope>NUCLEOTIDE SEQUENCE [LARGE SCALE GENOMIC DNA]</scope>
    <source>
        <strain evidence="1">HR10_N</strain>
    </source>
</reference>
<gene>
    <name evidence="1" type="ORF">RUM43_006494</name>
</gene>
<dbReference type="AlphaFoldDB" id="A0AAN8P1F3"/>
<accession>A0AAN8P1F3</accession>
<dbReference type="EMBL" id="JAWJWE010000037">
    <property type="protein sequence ID" value="KAK6626188.1"/>
    <property type="molecule type" value="Genomic_DNA"/>
</dbReference>